<gene>
    <name evidence="2" type="ORF">IX84_32110</name>
</gene>
<dbReference type="RefSeq" id="WP_044230435.1">
    <property type="nucleotide sequence ID" value="NZ_JPOS01000155.1"/>
</dbReference>
<dbReference type="EMBL" id="JPOS01000155">
    <property type="protein sequence ID" value="KGE84764.1"/>
    <property type="molecule type" value="Genomic_DNA"/>
</dbReference>
<feature type="transmembrane region" description="Helical" evidence="1">
    <location>
        <begin position="50"/>
        <end position="72"/>
    </location>
</feature>
<organism evidence="2 3">
    <name type="scientific">Phaeodactylibacter xiamenensis</name>
    <dbReference type="NCBI Taxonomy" id="1524460"/>
    <lineage>
        <taxon>Bacteria</taxon>
        <taxon>Pseudomonadati</taxon>
        <taxon>Bacteroidota</taxon>
        <taxon>Saprospiria</taxon>
        <taxon>Saprospirales</taxon>
        <taxon>Haliscomenobacteraceae</taxon>
        <taxon>Phaeodactylibacter</taxon>
    </lineage>
</organism>
<feature type="transmembrane region" description="Helical" evidence="1">
    <location>
        <begin position="9"/>
        <end position="38"/>
    </location>
</feature>
<sequence>MKRSLIGKILIIIGLVVSLNPYLIIFIGGPIFLIGALIYWSTKKTKKSKLLWTITPIVIWYPLMIGLFWVAGTIGTTMAQKRDYIVSENFKGTIKVVESECGLKPEIINGRLQFEIPQNGIYLFDGELKSGYINEKNYIKKENGQLVEIESKFWATKEDEKDTIGVEKIIGVYGGGYGSFGDNKTNFIEKYVETNKVYDDKTKWRMNKRQDEILDSLRTDCKLKKNKN</sequence>
<keyword evidence="1" id="KW-1133">Transmembrane helix</keyword>
<accession>A0A098RX30</accession>
<dbReference type="AlphaFoldDB" id="A0A098RX30"/>
<name>A0A098RX30_9BACT</name>
<dbReference type="OrthoDB" id="980638at2"/>
<keyword evidence="3" id="KW-1185">Reference proteome</keyword>
<proteinExistence type="predicted"/>
<keyword evidence="1" id="KW-0812">Transmembrane</keyword>
<keyword evidence="1" id="KW-0472">Membrane</keyword>
<evidence type="ECO:0000313" key="2">
    <source>
        <dbReference type="EMBL" id="KGE84764.1"/>
    </source>
</evidence>
<evidence type="ECO:0000256" key="1">
    <source>
        <dbReference type="SAM" id="Phobius"/>
    </source>
</evidence>
<reference evidence="2 3" key="1">
    <citation type="journal article" date="2014" name="Int. J. Syst. Evol. Microbiol.">
        <title>Phaeodactylibacter xiamenensis gen. nov., sp. nov., a member of the family Saprospiraceae isolated from the marine alga Phaeodactylum tricornutum.</title>
        <authorList>
            <person name="Chen Z.Jr."/>
            <person name="Lei X."/>
            <person name="Lai Q."/>
            <person name="Li Y."/>
            <person name="Zhang B."/>
            <person name="Zhang J."/>
            <person name="Zhang H."/>
            <person name="Yang L."/>
            <person name="Zheng W."/>
            <person name="Tian Y."/>
            <person name="Yu Z."/>
            <person name="Xu H.Jr."/>
            <person name="Zheng T."/>
        </authorList>
    </citation>
    <scope>NUCLEOTIDE SEQUENCE [LARGE SCALE GENOMIC DNA]</scope>
    <source>
        <strain evidence="2 3">KD52</strain>
    </source>
</reference>
<protein>
    <submittedName>
        <fullName evidence="2">Uncharacterized protein</fullName>
    </submittedName>
</protein>
<evidence type="ECO:0000313" key="3">
    <source>
        <dbReference type="Proteomes" id="UP000029736"/>
    </source>
</evidence>
<comment type="caution">
    <text evidence="2">The sequence shown here is derived from an EMBL/GenBank/DDBJ whole genome shotgun (WGS) entry which is preliminary data.</text>
</comment>
<dbReference type="Proteomes" id="UP000029736">
    <property type="component" value="Unassembled WGS sequence"/>
</dbReference>